<dbReference type="RefSeq" id="WP_157364921.1">
    <property type="nucleotide sequence ID" value="NZ_WOWS01000009.1"/>
</dbReference>
<keyword evidence="2" id="KW-1185">Reference proteome</keyword>
<dbReference type="Gene3D" id="2.60.120.200">
    <property type="match status" value="1"/>
</dbReference>
<evidence type="ECO:0000313" key="1">
    <source>
        <dbReference type="EMBL" id="MUU79865.1"/>
    </source>
</evidence>
<dbReference type="InterPro" id="IPR013320">
    <property type="entry name" value="ConA-like_dom_sf"/>
</dbReference>
<gene>
    <name evidence="1" type="ORF">GN138_15560</name>
</gene>
<dbReference type="GO" id="GO:0030134">
    <property type="term" value="C:COPII-coated ER to Golgi transport vesicle"/>
    <property type="evidence" value="ECO:0007669"/>
    <property type="project" value="TreeGrafter"/>
</dbReference>
<dbReference type="SUPFAM" id="SSF49899">
    <property type="entry name" value="Concanavalin A-like lectins/glucanases"/>
    <property type="match status" value="1"/>
</dbReference>
<dbReference type="PANTHER" id="PTHR12223:SF28">
    <property type="entry name" value="LECTIN, MANNOSE BINDING 1 LIKE"/>
    <property type="match status" value="1"/>
</dbReference>
<dbReference type="InterPro" id="IPR056573">
    <property type="entry name" value="Lectin_L-type_dom"/>
</dbReference>
<sequence length="590" mass="64544">MIIEFLNRKVENFILLVIFMLSANLCLAQLAPEFVGDAVSIGGDCYRITEQQQNQSGAVWYQNPIDFNSDFEIVFDLNMGSNDVWGADGIVMVFKTDSSPDLGQSGDGLGYEGIDDSIGIEFDTFRNGAVGDPVGGDFMALISDGEVDHNLPTNLAGPILASAVSNNIEDGVFHEVKVVWEASSQTINVFFDCAERITYSQDFVNTIFNGTSQIYFGFVGSTGSATNLQQLCFKYISFVEEVFSLEDQSMCSGSSSINNIDASYDGATSYSWTPVEGVSDPSIADPIFSPTTTTTYTVEIVDQCGEIINTSFVLEVNPTAIINPVSGIQVCYDETDNGVYDFDLSAQTASILGTQLSSDYIVTYHSSFADADGGVEALPELYSNSSNLEEIYVRVESVTDSNCYSVTSDALFNLEVLDSPDLSFLNGNDYEICPNASVPVDIEIVPENFSTTEVSIFWYQDGSVIADENELILSVLEEGEYEAEVIFNDTGCTDFITATVAELNICKFPQGISPGVSIGLNDSFDLEGFDVTELKIYNRYGTLVYSKNNYTDEWEGQTNDGKELPVGTYFYSAKYEGGSRTKVSWVYVNR</sequence>
<evidence type="ECO:0008006" key="3">
    <source>
        <dbReference type="Google" id="ProtNLM"/>
    </source>
</evidence>
<dbReference type="GO" id="GO:0006888">
    <property type="term" value="P:endoplasmic reticulum to Golgi vesicle-mediated transport"/>
    <property type="evidence" value="ECO:0007669"/>
    <property type="project" value="TreeGrafter"/>
</dbReference>
<dbReference type="AlphaFoldDB" id="A0A6L6UC03"/>
<dbReference type="Pfam" id="PF13585">
    <property type="entry name" value="CHU_C"/>
    <property type="match status" value="1"/>
</dbReference>
<reference evidence="1 2" key="1">
    <citation type="submission" date="2019-12" db="EMBL/GenBank/DDBJ databases">
        <authorList>
            <person name="Li J."/>
        </authorList>
    </citation>
    <scope>NUCLEOTIDE SEQUENCE [LARGE SCALE GENOMIC DNA]</scope>
    <source>
        <strain evidence="1 2">HL2-2</strain>
    </source>
</reference>
<proteinExistence type="predicted"/>
<dbReference type="InterPro" id="IPR051136">
    <property type="entry name" value="Intracellular_Lectin-GPT"/>
</dbReference>
<dbReference type="CDD" id="cd01951">
    <property type="entry name" value="lectin_L-type"/>
    <property type="match status" value="1"/>
</dbReference>
<dbReference type="GO" id="GO:0004553">
    <property type="term" value="F:hydrolase activity, hydrolyzing O-glycosyl compounds"/>
    <property type="evidence" value="ECO:0007669"/>
    <property type="project" value="UniProtKB-ARBA"/>
</dbReference>
<dbReference type="PANTHER" id="PTHR12223">
    <property type="entry name" value="VESICULAR MANNOSE-BINDING LECTIN"/>
    <property type="match status" value="1"/>
</dbReference>
<dbReference type="Proteomes" id="UP000478208">
    <property type="component" value="Unassembled WGS sequence"/>
</dbReference>
<name>A0A6L6UC03_9FLAO</name>
<accession>A0A6L6UC03</accession>
<dbReference type="GO" id="GO:0005537">
    <property type="term" value="F:D-mannose binding"/>
    <property type="evidence" value="ECO:0007669"/>
    <property type="project" value="TreeGrafter"/>
</dbReference>
<evidence type="ECO:0000313" key="2">
    <source>
        <dbReference type="Proteomes" id="UP000478208"/>
    </source>
</evidence>
<dbReference type="EMBL" id="WOWS01000009">
    <property type="protein sequence ID" value="MUU79865.1"/>
    <property type="molecule type" value="Genomic_DNA"/>
</dbReference>
<organism evidence="1 2">
    <name type="scientific">Winogradskyella endarachnes</name>
    <dbReference type="NCBI Taxonomy" id="2681965"/>
    <lineage>
        <taxon>Bacteria</taxon>
        <taxon>Pseudomonadati</taxon>
        <taxon>Bacteroidota</taxon>
        <taxon>Flavobacteriia</taxon>
        <taxon>Flavobacteriales</taxon>
        <taxon>Flavobacteriaceae</taxon>
        <taxon>Winogradskyella</taxon>
    </lineage>
</organism>
<protein>
    <recommendedName>
        <fullName evidence="3">T9SS type B sorting domain-containing protein</fullName>
    </recommendedName>
</protein>
<dbReference type="GO" id="GO:0005975">
    <property type="term" value="P:carbohydrate metabolic process"/>
    <property type="evidence" value="ECO:0007669"/>
    <property type="project" value="UniProtKB-ARBA"/>
</dbReference>
<dbReference type="Pfam" id="PF18483">
    <property type="entry name" value="Lectin_L-type_dom"/>
    <property type="match status" value="1"/>
</dbReference>
<comment type="caution">
    <text evidence="1">The sequence shown here is derived from an EMBL/GenBank/DDBJ whole genome shotgun (WGS) entry which is preliminary data.</text>
</comment>